<feature type="compositionally biased region" description="Basic residues" evidence="1">
    <location>
        <begin position="164"/>
        <end position="179"/>
    </location>
</feature>
<accession>A0A5K0UAF7</accession>
<feature type="region of interest" description="Disordered" evidence="1">
    <location>
        <begin position="159"/>
        <end position="265"/>
    </location>
</feature>
<evidence type="ECO:0000256" key="1">
    <source>
        <dbReference type="SAM" id="MobiDB-lite"/>
    </source>
</evidence>
<proteinExistence type="predicted"/>
<dbReference type="Proteomes" id="UP000594342">
    <property type="component" value="Unassembled WGS sequence"/>
</dbReference>
<reference evidence="2 3" key="1">
    <citation type="submission" date="2018-10" db="EMBL/GenBank/DDBJ databases">
        <authorList>
            <consortium name="IHU Genomes"/>
        </authorList>
    </citation>
    <scope>NUCLEOTIDE SEQUENCE [LARGE SCALE GENOMIC DNA]</scope>
    <source>
        <strain evidence="2 3">A1</strain>
    </source>
</reference>
<evidence type="ECO:0000313" key="2">
    <source>
        <dbReference type="EMBL" id="VBB18581.1"/>
    </source>
</evidence>
<dbReference type="EMBL" id="UPSH01000001">
    <property type="protein sequence ID" value="VBB18581.1"/>
    <property type="molecule type" value="Genomic_DNA"/>
</dbReference>
<gene>
    <name evidence="2" type="ORF">YASMINEVIRUS_1044</name>
</gene>
<feature type="compositionally biased region" description="Acidic residues" evidence="1">
    <location>
        <begin position="183"/>
        <end position="229"/>
    </location>
</feature>
<evidence type="ECO:0000313" key="3">
    <source>
        <dbReference type="Proteomes" id="UP000594342"/>
    </source>
</evidence>
<sequence>MPAKPAAKTAEKKVAAKPAEKKAATKPAEKKAASKPTSKPAEKKATKAKLNQCVAFIYGGSLIKASHVYLFAVENGDAVEYVREHLTPYFGHAVTGRYVKCEDAEATLASVYETAEEKEYIVDADCKNILKCNVGEAADLLKTVADVNVAHTIKLGAEEEKPAKAKASKAKKPATKGKKAAKDDEEELDAAEDEEEDVEDAEDADEEEGEDAEEAEEGDEAEAEEEEEEVKPAKKSAPQKGGNKAGNGGAKGKESEKAKAPKKGK</sequence>
<feature type="region of interest" description="Disordered" evidence="1">
    <location>
        <begin position="1"/>
        <end position="44"/>
    </location>
</feature>
<name>A0A5K0UAF7_9VIRU</name>
<keyword evidence="3" id="KW-1185">Reference proteome</keyword>
<comment type="caution">
    <text evidence="2">The sequence shown here is derived from an EMBL/GenBank/DDBJ whole genome shotgun (WGS) entry which is preliminary data.</text>
</comment>
<feature type="compositionally biased region" description="Basic and acidic residues" evidence="1">
    <location>
        <begin position="9"/>
        <end position="32"/>
    </location>
</feature>
<protein>
    <submittedName>
        <fullName evidence="2">Uncharacterized protein</fullName>
    </submittedName>
</protein>
<organism evidence="2 3">
    <name type="scientific">Yasminevirus sp. GU-2018</name>
    <dbReference type="NCBI Taxonomy" id="2420051"/>
    <lineage>
        <taxon>Viruses</taxon>
        <taxon>Varidnaviria</taxon>
        <taxon>Bamfordvirae</taxon>
        <taxon>Nucleocytoviricota</taxon>
        <taxon>Megaviricetes</taxon>
        <taxon>Imitervirales</taxon>
        <taxon>Mimiviridae</taxon>
        <taxon>Klosneuvirinae</taxon>
        <taxon>Yasminevirus</taxon>
        <taxon>Yasminevirus saudimassiliense</taxon>
    </lineage>
</organism>